<gene>
    <name evidence="4" type="ORF">BZARG_1511</name>
</gene>
<evidence type="ECO:0000313" key="4">
    <source>
        <dbReference type="EMBL" id="EGV44659.1"/>
    </source>
</evidence>
<dbReference type="RefSeq" id="WP_008634876.1">
    <property type="nucleotide sequence ID" value="NZ_AFXZ01000003.1"/>
</dbReference>
<feature type="signal peptide" evidence="1">
    <location>
        <begin position="1"/>
        <end position="25"/>
    </location>
</feature>
<dbReference type="eggNOG" id="ENOG502Z9R6">
    <property type="taxonomic scope" value="Bacteria"/>
</dbReference>
<proteinExistence type="predicted"/>
<evidence type="ECO:0000259" key="2">
    <source>
        <dbReference type="Pfam" id="PF18651"/>
    </source>
</evidence>
<dbReference type="Pfam" id="PF20009">
    <property type="entry name" value="GEVED"/>
    <property type="match status" value="1"/>
</dbReference>
<sequence length="497" mass="53618">MYYKTQYKIWSIVLFMLVGITGVQAQCYPGEVVTAAYATGGVSPYINDVLWLTWGATNANQGTYPYGRHNQQLNVGDKSHASIDLGDGKYLCIEAEITSISGPINSYAPGDYTGDYLDDLYNIGGTGGSNQLVSGIRNRANGALSRITLECRATLMGTPIRIPGVVFADAESLAPAEYIYATADGEWTLVEVKKNNGQGAYNVRKEIVFESGIPSSKQTMKLLRGNDNNTMAVSFLKFNESAYDQTATNPDFSVSIDVEFKGNGLTAIALGLLAPEVDGGDAPISYGNPLHLIQKLDFTPDNITAVNQGSTSSTNINAGAYTPGALVENTNLSHLGSTAPDTESVIVHSKDAKGDDNFGPAGPDEEDAWPTEYKRFSYKANYIPGNTISATIPYRSDSDGYIAGWIDFNLNGVFDPDEKQVVFAPTTGNTMGSIVLEWVVPGTRKPYSTFVRLRLSQLENITPGEFVNTGEVEDHKIYVLGPVVTNPMIHSKGKPTN</sequence>
<accession>G2EA05</accession>
<dbReference type="Proteomes" id="UP000003730">
    <property type="component" value="Unassembled WGS sequence"/>
</dbReference>
<protein>
    <submittedName>
        <fullName evidence="4">Uncharacterized protein</fullName>
    </submittedName>
</protein>
<evidence type="ECO:0000256" key="1">
    <source>
        <dbReference type="SAM" id="SignalP"/>
    </source>
</evidence>
<keyword evidence="5" id="KW-1185">Reference proteome</keyword>
<name>G2EA05_9FLAO</name>
<evidence type="ECO:0000313" key="5">
    <source>
        <dbReference type="Proteomes" id="UP000003730"/>
    </source>
</evidence>
<feature type="domain" description="Surface adhesin CshA non-repetitive" evidence="2">
    <location>
        <begin position="47"/>
        <end position="272"/>
    </location>
</feature>
<reference evidence="4 5" key="1">
    <citation type="journal article" date="2008" name="Int. J. Syst. Evol. Microbiol.">
        <title>Bizionia argentinensis sp. nov., isolated from surface marine water in Antarctica.</title>
        <authorList>
            <person name="Bercovich A."/>
            <person name="Vazquez S.C."/>
            <person name="Yankilevich P."/>
            <person name="Coria S.H."/>
            <person name="Foti M."/>
            <person name="Hernandez E."/>
            <person name="Vidal A."/>
            <person name="Ruberto L."/>
            <person name="Melo C."/>
            <person name="Marenssi S."/>
            <person name="Criscuolo M."/>
            <person name="Memoli M."/>
            <person name="Arguelles M."/>
            <person name="Mac Cormack W.P."/>
        </authorList>
    </citation>
    <scope>NUCLEOTIDE SEQUENCE [LARGE SCALE GENOMIC DNA]</scope>
    <source>
        <strain evidence="4 5">JUB59</strain>
    </source>
</reference>
<keyword evidence="1" id="KW-0732">Signal</keyword>
<organism evidence="4 5">
    <name type="scientific">Bizionia argentinensis JUB59</name>
    <dbReference type="NCBI Taxonomy" id="1046627"/>
    <lineage>
        <taxon>Bacteria</taxon>
        <taxon>Pseudomonadati</taxon>
        <taxon>Bacteroidota</taxon>
        <taxon>Flavobacteriia</taxon>
        <taxon>Flavobacteriales</taxon>
        <taxon>Flavobacteriaceae</taxon>
        <taxon>Bizionia</taxon>
    </lineage>
</organism>
<dbReference type="AlphaFoldDB" id="G2EA05"/>
<dbReference type="EMBL" id="AFXZ01000003">
    <property type="protein sequence ID" value="EGV44659.1"/>
    <property type="molecule type" value="Genomic_DNA"/>
</dbReference>
<dbReference type="Pfam" id="PF18651">
    <property type="entry name" value="CshA_NR2"/>
    <property type="match status" value="1"/>
</dbReference>
<dbReference type="OrthoDB" id="6278496at2"/>
<dbReference type="InterPro" id="IPR045474">
    <property type="entry name" value="GEVED"/>
</dbReference>
<dbReference type="STRING" id="1046627.BZARG_1511"/>
<feature type="domain" description="GEVED" evidence="3">
    <location>
        <begin position="401"/>
        <end position="477"/>
    </location>
</feature>
<feature type="chain" id="PRO_5003428523" evidence="1">
    <location>
        <begin position="26"/>
        <end position="497"/>
    </location>
</feature>
<comment type="caution">
    <text evidence="4">The sequence shown here is derived from an EMBL/GenBank/DDBJ whole genome shotgun (WGS) entry which is preliminary data.</text>
</comment>
<evidence type="ECO:0000259" key="3">
    <source>
        <dbReference type="Pfam" id="PF20009"/>
    </source>
</evidence>
<dbReference type="InterPro" id="IPR040683">
    <property type="entry name" value="CshA_NR2"/>
</dbReference>